<evidence type="ECO:0000313" key="4">
    <source>
        <dbReference type="EMBL" id="XAF69795.1"/>
    </source>
</evidence>
<dbReference type="Gene3D" id="3.30.540.10">
    <property type="entry name" value="Fructose-1,6-Bisphosphatase, subunit A, domain 1"/>
    <property type="match status" value="1"/>
</dbReference>
<dbReference type="Proteomes" id="UP001436297">
    <property type="component" value="Chromosome"/>
</dbReference>
<dbReference type="CDD" id="cd01637">
    <property type="entry name" value="IMPase_like"/>
    <property type="match status" value="1"/>
</dbReference>
<proteinExistence type="predicted"/>
<dbReference type="EMBL" id="CP128355">
    <property type="protein sequence ID" value="XAF69795.1"/>
    <property type="molecule type" value="Genomic_DNA"/>
</dbReference>
<evidence type="ECO:0000256" key="1">
    <source>
        <dbReference type="ARBA" id="ARBA00022723"/>
    </source>
</evidence>
<evidence type="ECO:0000256" key="3">
    <source>
        <dbReference type="ARBA" id="ARBA00022842"/>
    </source>
</evidence>
<dbReference type="PANTHER" id="PTHR20854:SF4">
    <property type="entry name" value="INOSITOL-1-MONOPHOSPHATASE-RELATED"/>
    <property type="match status" value="1"/>
</dbReference>
<dbReference type="Pfam" id="PF00459">
    <property type="entry name" value="Inositol_P"/>
    <property type="match status" value="1"/>
</dbReference>
<dbReference type="SUPFAM" id="SSF56655">
    <property type="entry name" value="Carbohydrate phosphatase"/>
    <property type="match status" value="1"/>
</dbReference>
<accession>A0ABZ3EAK6</accession>
<evidence type="ECO:0000313" key="5">
    <source>
        <dbReference type="Proteomes" id="UP001436297"/>
    </source>
</evidence>
<gene>
    <name evidence="4" type="ORF">QQM35_06875</name>
</gene>
<keyword evidence="5" id="KW-1185">Reference proteome</keyword>
<dbReference type="PRINTS" id="PR00377">
    <property type="entry name" value="IMPHPHTASES"/>
</dbReference>
<dbReference type="PROSITE" id="PS00629">
    <property type="entry name" value="IMP_1"/>
    <property type="match status" value="1"/>
</dbReference>
<keyword evidence="3" id="KW-0460">Magnesium</keyword>
<reference evidence="4 5" key="1">
    <citation type="journal article" date="2024" name="Pathogens">
        <title>Staphylococcus hsinchuensis sp. nov., Isolated from Soymilk.</title>
        <authorList>
            <person name="Wang Y.T."/>
            <person name="Lin Y.C."/>
            <person name="Hsieh Y.H."/>
            <person name="Lin Y.T."/>
            <person name="Hamada M."/>
            <person name="Chen C.C."/>
            <person name="Liou J.S."/>
            <person name="Lee A.Y."/>
            <person name="Zhang W.L."/>
            <person name="Chen Y.T."/>
            <person name="Huang C.H."/>
        </authorList>
    </citation>
    <scope>NUCLEOTIDE SEQUENCE [LARGE SCALE GENOMIC DNA]</scope>
    <source>
        <strain evidence="4 5">H164</strain>
    </source>
</reference>
<dbReference type="RefSeq" id="WP_251516104.1">
    <property type="nucleotide sequence ID" value="NZ_CP128355.1"/>
</dbReference>
<name>A0ABZ3EAK6_9STAP</name>
<dbReference type="InterPro" id="IPR000760">
    <property type="entry name" value="Inositol_monophosphatase-like"/>
</dbReference>
<sequence length="271" mass="29979">MSVYEFAKGLIIEAGNNVKKIMKEDINIETKSNPNDLVTNVDKATEAYIVENVNKTYPNHSIIGEEGHGHDITNVEGITWVVDPIDGTLNFVHQQENFAISIGIFQDGQPYAGFVYDVMNDVLYHAKRGEGAFENEQPLPQIEATQLHRSIIGINPNWLTKPKLGEMFKPIVESARSSRAYGSAALEIVAVATGKLAAYMTPRLQPWDFAGGVIILNEVNGKASNLKGGDLSIYQANSVVIANPSLHEELMQQHFSKHQSTINLLHERLNN</sequence>
<dbReference type="Gene3D" id="3.40.190.80">
    <property type="match status" value="1"/>
</dbReference>
<organism evidence="4 5">
    <name type="scientific">Staphylococcus hsinchuensis</name>
    <dbReference type="NCBI Taxonomy" id="3051183"/>
    <lineage>
        <taxon>Bacteria</taxon>
        <taxon>Bacillati</taxon>
        <taxon>Bacillota</taxon>
        <taxon>Bacilli</taxon>
        <taxon>Bacillales</taxon>
        <taxon>Staphylococcaceae</taxon>
        <taxon>Staphylococcus</taxon>
    </lineage>
</organism>
<keyword evidence="1" id="KW-0479">Metal-binding</keyword>
<dbReference type="InterPro" id="IPR020583">
    <property type="entry name" value="Inositol_monoP_metal-BS"/>
</dbReference>
<dbReference type="PANTHER" id="PTHR20854">
    <property type="entry name" value="INOSITOL MONOPHOSPHATASE"/>
    <property type="match status" value="1"/>
</dbReference>
<evidence type="ECO:0000256" key="2">
    <source>
        <dbReference type="ARBA" id="ARBA00022801"/>
    </source>
</evidence>
<keyword evidence="2" id="KW-0378">Hydrolase</keyword>
<protein>
    <submittedName>
        <fullName evidence="4">Inositol monophosphatase family protein</fullName>
    </submittedName>
</protein>